<dbReference type="InterPro" id="IPR022038">
    <property type="entry name" value="Ig-like_bact"/>
</dbReference>
<comment type="caution">
    <text evidence="8">The sequence shown here is derived from an EMBL/GenBank/DDBJ whole genome shotgun (WGS) entry which is preliminary data.</text>
</comment>
<feature type="transmembrane region" description="Helical" evidence="6">
    <location>
        <begin position="178"/>
        <end position="197"/>
    </location>
</feature>
<organism evidence="8 9">
    <name type="scientific">Liquorilactobacillus mali KCTC 3596 = DSM 20444</name>
    <dbReference type="NCBI Taxonomy" id="1046596"/>
    <lineage>
        <taxon>Bacteria</taxon>
        <taxon>Bacillati</taxon>
        <taxon>Bacillota</taxon>
        <taxon>Bacilli</taxon>
        <taxon>Lactobacillales</taxon>
        <taxon>Lactobacillaceae</taxon>
        <taxon>Liquorilactobacillus</taxon>
    </lineage>
</organism>
<reference evidence="8 9" key="1">
    <citation type="journal article" date="2015" name="Genome Announc.">
        <title>Expanding the biotechnology potential of lactobacilli through comparative genomics of 213 strains and associated genera.</title>
        <authorList>
            <person name="Sun Z."/>
            <person name="Harris H.M."/>
            <person name="McCann A."/>
            <person name="Guo C."/>
            <person name="Argimon S."/>
            <person name="Zhang W."/>
            <person name="Yang X."/>
            <person name="Jeffery I.B."/>
            <person name="Cooney J.C."/>
            <person name="Kagawa T.F."/>
            <person name="Liu W."/>
            <person name="Song Y."/>
            <person name="Salvetti E."/>
            <person name="Wrobel A."/>
            <person name="Rasinkangas P."/>
            <person name="Parkhill J."/>
            <person name="Rea M.C."/>
            <person name="O'Sullivan O."/>
            <person name="Ritari J."/>
            <person name="Douillard F.P."/>
            <person name="Paul Ross R."/>
            <person name="Yang R."/>
            <person name="Briner A.E."/>
            <person name="Felis G.E."/>
            <person name="de Vos W.M."/>
            <person name="Barrangou R."/>
            <person name="Klaenhammer T.R."/>
            <person name="Caufield P.W."/>
            <person name="Cui Y."/>
            <person name="Zhang H."/>
            <person name="O'Toole P.W."/>
        </authorList>
    </citation>
    <scope>NUCLEOTIDE SEQUENCE [LARGE SCALE GENOMIC DNA]</scope>
    <source>
        <strain evidence="8 9">DSM 20444</strain>
    </source>
</reference>
<keyword evidence="4" id="KW-0572">Peptidoglycan-anchor</keyword>
<evidence type="ECO:0000259" key="7">
    <source>
        <dbReference type="PROSITE" id="PS50847"/>
    </source>
</evidence>
<evidence type="ECO:0000256" key="6">
    <source>
        <dbReference type="SAM" id="Phobius"/>
    </source>
</evidence>
<dbReference type="NCBIfam" id="TIGR01167">
    <property type="entry name" value="LPXTG_anchor"/>
    <property type="match status" value="1"/>
</dbReference>
<dbReference type="RefSeq" id="WP_029327415.1">
    <property type="nucleotide sequence ID" value="NZ_AYYH01000056.1"/>
</dbReference>
<keyword evidence="3" id="KW-0732">Signal</keyword>
<evidence type="ECO:0000256" key="5">
    <source>
        <dbReference type="SAM" id="MobiDB-lite"/>
    </source>
</evidence>
<dbReference type="OrthoDB" id="2329852at2"/>
<dbReference type="Pfam" id="PF00746">
    <property type="entry name" value="Gram_pos_anchor"/>
    <property type="match status" value="1"/>
</dbReference>
<feature type="domain" description="Gram-positive cocci surface proteins LPxTG" evidence="7">
    <location>
        <begin position="167"/>
        <end position="205"/>
    </location>
</feature>
<dbReference type="InterPro" id="IPR019931">
    <property type="entry name" value="LPXTG_anchor"/>
</dbReference>
<sequence>MASQASIKAKNSTITVGPKTSWNATDNLVSATDAEDNLVDLKDITVSGSVDTTKAGSYRITYSYTDSHGNTISKTISVTVSAEDSQKPTDNSGSIGNENNTSFDDNNTNMINHDNVKDSSNEFDNLSFTNKKPESTEVVNNKASTIQNSRTKKTRLSTVNSKFQNKLPQTGEKDESIVTVWGLLLTLLGSIGTMVGIKKSRKKDD</sequence>
<dbReference type="PATRIC" id="fig|1046596.6.peg.2064"/>
<keyword evidence="6" id="KW-1133">Transmembrane helix</keyword>
<dbReference type="Gene3D" id="2.60.40.10">
    <property type="entry name" value="Immunoglobulins"/>
    <property type="match status" value="1"/>
</dbReference>
<protein>
    <recommendedName>
        <fullName evidence="7">Gram-positive cocci surface proteins LPxTG domain-containing protein</fullName>
    </recommendedName>
</protein>
<dbReference type="GeneID" id="98317160"/>
<accession>A0A0R2E9F2</accession>
<evidence type="ECO:0000256" key="4">
    <source>
        <dbReference type="ARBA" id="ARBA00023088"/>
    </source>
</evidence>
<proteinExistence type="predicted"/>
<keyword evidence="6" id="KW-0472">Membrane</keyword>
<dbReference type="EMBL" id="AYYH01000056">
    <property type="protein sequence ID" value="KRN08685.1"/>
    <property type="molecule type" value="Genomic_DNA"/>
</dbReference>
<name>A0A0R2E9F2_9LACO</name>
<feature type="compositionally biased region" description="Polar residues" evidence="5">
    <location>
        <begin position="137"/>
        <end position="149"/>
    </location>
</feature>
<keyword evidence="9" id="KW-1185">Reference proteome</keyword>
<evidence type="ECO:0000313" key="8">
    <source>
        <dbReference type="EMBL" id="KRN08685.1"/>
    </source>
</evidence>
<feature type="compositionally biased region" description="Polar residues" evidence="5">
    <location>
        <begin position="80"/>
        <end position="112"/>
    </location>
</feature>
<dbReference type="InterPro" id="IPR013783">
    <property type="entry name" value="Ig-like_fold"/>
</dbReference>
<feature type="region of interest" description="Disordered" evidence="5">
    <location>
        <begin position="80"/>
        <end position="157"/>
    </location>
</feature>
<evidence type="ECO:0000256" key="3">
    <source>
        <dbReference type="ARBA" id="ARBA00022729"/>
    </source>
</evidence>
<dbReference type="PROSITE" id="PS50847">
    <property type="entry name" value="GRAM_POS_ANCHORING"/>
    <property type="match status" value="1"/>
</dbReference>
<keyword evidence="6" id="KW-0812">Transmembrane</keyword>
<dbReference type="Pfam" id="PF07523">
    <property type="entry name" value="Big_3"/>
    <property type="match status" value="1"/>
</dbReference>
<keyword evidence="1" id="KW-0134">Cell wall</keyword>
<evidence type="ECO:0000256" key="1">
    <source>
        <dbReference type="ARBA" id="ARBA00022512"/>
    </source>
</evidence>
<dbReference type="Proteomes" id="UP000050898">
    <property type="component" value="Unassembled WGS sequence"/>
</dbReference>
<keyword evidence="2" id="KW-0964">Secreted</keyword>
<dbReference type="AlphaFoldDB" id="A0A0R2E9F2"/>
<evidence type="ECO:0000313" key="9">
    <source>
        <dbReference type="Proteomes" id="UP000050898"/>
    </source>
</evidence>
<evidence type="ECO:0000256" key="2">
    <source>
        <dbReference type="ARBA" id="ARBA00022525"/>
    </source>
</evidence>
<gene>
    <name evidence="8" type="ORF">FD00_GL001968</name>
</gene>